<protein>
    <submittedName>
        <fullName evidence="1">Trypsin-like serine protease</fullName>
    </submittedName>
</protein>
<proteinExistence type="predicted"/>
<gene>
    <name evidence="1" type="ORF">JHL16_31140</name>
</gene>
<evidence type="ECO:0000313" key="2">
    <source>
        <dbReference type="Proteomes" id="UP000616151"/>
    </source>
</evidence>
<accession>A0ACC5RDZ1</accession>
<reference evidence="1" key="1">
    <citation type="submission" date="2021-01" db="EMBL/GenBank/DDBJ databases">
        <authorList>
            <person name="Sun Q."/>
        </authorList>
    </citation>
    <scope>NUCLEOTIDE SEQUENCE</scope>
    <source>
        <strain evidence="1">YIM B02566</strain>
    </source>
</reference>
<sequence>MALPARAAEEIRVGFQEVSSETGQRRERFDAAIARELCQSIGKPCRTVAISTMPAGKELLEGRVDVLVSYFDSITRDKRLAGTRSYARMPLAFVVRKDAGPSEISPAALAGKKIAVGDMVGKSFVTTRLPGSLLSPNGDFLSALASGDADLAIARLDLAVYEIDRASDVSCCKIVQVLNDAATIPPDDRALVRTSDKALRKLVDKTIDAMERSGKIKATALATFGFDVSPGAKSDNPFFPTAPQSSWEIEPAIAVRAVKLMADRRMCSGVLINGRAVLTAAHCFTNEKRIVAVKPRQVTLYQNDRKLARKAARIVIHPDYSAKSATTDASDIALLLLDEDGSTLPPVRFLTGREAFLTADMMDLLFIDAALYGYGNHESKDERLLKVRAILSLMVLPPNSFLGQSEKVFLRAPEFCRGDSGGGVFLAPGGVVGPDEPPLLLGIASAIGDGPCDDLGEIMRADYFAEWVAATLKEHGSD</sequence>
<dbReference type="EMBL" id="JAENHL010000008">
    <property type="protein sequence ID" value="MBK1870862.1"/>
    <property type="molecule type" value="Genomic_DNA"/>
</dbReference>
<keyword evidence="2" id="KW-1185">Reference proteome</keyword>
<organism evidence="1 2">
    <name type="scientific">Taklimakanibacter albus</name>
    <dbReference type="NCBI Taxonomy" id="2800327"/>
    <lineage>
        <taxon>Bacteria</taxon>
        <taxon>Pseudomonadati</taxon>
        <taxon>Pseudomonadota</taxon>
        <taxon>Alphaproteobacteria</taxon>
        <taxon>Hyphomicrobiales</taxon>
        <taxon>Aestuariivirgaceae</taxon>
        <taxon>Taklimakanibacter</taxon>
    </lineage>
</organism>
<name>A0ACC5RDZ1_9HYPH</name>
<comment type="caution">
    <text evidence="1">The sequence shown here is derived from an EMBL/GenBank/DDBJ whole genome shotgun (WGS) entry which is preliminary data.</text>
</comment>
<dbReference type="Proteomes" id="UP000616151">
    <property type="component" value="Unassembled WGS sequence"/>
</dbReference>
<evidence type="ECO:0000313" key="1">
    <source>
        <dbReference type="EMBL" id="MBK1870862.1"/>
    </source>
</evidence>